<accession>A0A1J9Q2L7</accession>
<evidence type="ECO:0000313" key="3">
    <source>
        <dbReference type="Proteomes" id="UP000242791"/>
    </source>
</evidence>
<evidence type="ECO:0008006" key="4">
    <source>
        <dbReference type="Google" id="ProtNLM"/>
    </source>
</evidence>
<feature type="chain" id="PRO_5012520916" description="Secreted protein" evidence="1">
    <location>
        <begin position="23"/>
        <end position="143"/>
    </location>
</feature>
<sequence>MAAAGCAHAIAAAAAAAAAVVAELAGGDVDAVDAVDVGGTAAAADTGVHSAGAVGEVVGGAVGAVVDADADVDVDVDVGGVPLGVASLDEVVVVVVEEVADVRILRDGRAGLGLHALSARACIVAAGVEGHAYHAVFDTHLTP</sequence>
<keyword evidence="3" id="KW-1185">Reference proteome</keyword>
<dbReference type="VEuPathDB" id="FungiDB:ACJ73_10337"/>
<protein>
    <recommendedName>
        <fullName evidence="4">Secreted protein</fullName>
    </recommendedName>
</protein>
<feature type="non-terminal residue" evidence="2">
    <location>
        <position position="143"/>
    </location>
</feature>
<proteinExistence type="predicted"/>
<organism evidence="2 3">
    <name type="scientific">Blastomyces percursus</name>
    <dbReference type="NCBI Taxonomy" id="1658174"/>
    <lineage>
        <taxon>Eukaryota</taxon>
        <taxon>Fungi</taxon>
        <taxon>Dikarya</taxon>
        <taxon>Ascomycota</taxon>
        <taxon>Pezizomycotina</taxon>
        <taxon>Eurotiomycetes</taxon>
        <taxon>Eurotiomycetidae</taxon>
        <taxon>Onygenales</taxon>
        <taxon>Ajellomycetaceae</taxon>
        <taxon>Blastomyces</taxon>
    </lineage>
</organism>
<dbReference type="AlphaFoldDB" id="A0A1J9Q2L7"/>
<reference evidence="2 3" key="1">
    <citation type="submission" date="2015-08" db="EMBL/GenBank/DDBJ databases">
        <title>Emmonsia species relationships and genome sequence.</title>
        <authorList>
            <person name="Cuomo C.A."/>
            <person name="Schwartz I.S."/>
            <person name="Kenyon C."/>
            <person name="De Hoog G.S."/>
            <person name="Govender N.P."/>
            <person name="Botha A."/>
            <person name="Moreno L."/>
            <person name="De Vries M."/>
            <person name="Munoz J.F."/>
            <person name="Stielow J.B."/>
        </authorList>
    </citation>
    <scope>NUCLEOTIDE SEQUENCE [LARGE SCALE GENOMIC DNA]</scope>
    <source>
        <strain evidence="2 3">EI222</strain>
    </source>
</reference>
<evidence type="ECO:0000256" key="1">
    <source>
        <dbReference type="SAM" id="SignalP"/>
    </source>
</evidence>
<name>A0A1J9Q2L7_9EURO</name>
<gene>
    <name evidence="2" type="ORF">ACJ73_10337</name>
</gene>
<comment type="caution">
    <text evidence="2">The sequence shown here is derived from an EMBL/GenBank/DDBJ whole genome shotgun (WGS) entry which is preliminary data.</text>
</comment>
<evidence type="ECO:0000313" key="2">
    <source>
        <dbReference type="EMBL" id="OJD09413.1"/>
    </source>
</evidence>
<feature type="signal peptide" evidence="1">
    <location>
        <begin position="1"/>
        <end position="22"/>
    </location>
</feature>
<keyword evidence="1" id="KW-0732">Signal</keyword>
<dbReference type="EMBL" id="LGTZ01003762">
    <property type="protein sequence ID" value="OJD09413.1"/>
    <property type="molecule type" value="Genomic_DNA"/>
</dbReference>
<dbReference type="Proteomes" id="UP000242791">
    <property type="component" value="Unassembled WGS sequence"/>
</dbReference>